<dbReference type="EMBL" id="CCKQ01010222">
    <property type="protein sequence ID" value="CDW81727.1"/>
    <property type="molecule type" value="Genomic_DNA"/>
</dbReference>
<evidence type="ECO:0000256" key="6">
    <source>
        <dbReference type="SAM" id="MobiDB-lite"/>
    </source>
</evidence>
<dbReference type="InterPro" id="IPR011990">
    <property type="entry name" value="TPR-like_helical_dom_sf"/>
</dbReference>
<keyword evidence="2 5" id="KW-0802">TPR repeat</keyword>
<keyword evidence="9" id="KW-1185">Reference proteome</keyword>
<feature type="compositionally biased region" description="Basic and acidic residues" evidence="6">
    <location>
        <begin position="474"/>
        <end position="483"/>
    </location>
</feature>
<dbReference type="Pfam" id="PF13877">
    <property type="entry name" value="RPAP3_C"/>
    <property type="match status" value="1"/>
</dbReference>
<dbReference type="SMART" id="SM00028">
    <property type="entry name" value="TPR"/>
    <property type="match status" value="3"/>
</dbReference>
<feature type="compositionally biased region" description="Basic residues" evidence="6">
    <location>
        <begin position="397"/>
        <end position="406"/>
    </location>
</feature>
<dbReference type="InParanoid" id="A0A078AJT4"/>
<dbReference type="Gene3D" id="1.25.40.10">
    <property type="entry name" value="Tetratricopeptide repeat domain"/>
    <property type="match status" value="1"/>
</dbReference>
<evidence type="ECO:0000256" key="2">
    <source>
        <dbReference type="ARBA" id="ARBA00022803"/>
    </source>
</evidence>
<dbReference type="AlphaFoldDB" id="A0A078AJT4"/>
<reference evidence="8 9" key="1">
    <citation type="submission" date="2014-06" db="EMBL/GenBank/DDBJ databases">
        <authorList>
            <person name="Swart Estienne"/>
        </authorList>
    </citation>
    <scope>NUCLEOTIDE SEQUENCE [LARGE SCALE GENOMIC DNA]</scope>
    <source>
        <strain evidence="8 9">130c</strain>
    </source>
</reference>
<sequence length="690" mass="79954">MARPNDLFKIQQQIKENSMGIQDYMQELNSWTSEIKVKEKKIVTGSSQTAVKDTKNKAKSNLPPIRNRVDISDAVKEGKIQQNNKKDIFTENEAKANTKNENNEEKKKLKRDVTPMPDYYKNWDKFNVDDALNSDNEEDVEKDKKQQLEDYLKKQQQPKTQEEMLKLTSGARPNTKMVVRGGTVKHVAEAEILKQQGNSYFVSLDFANAIDCYSRCLNKIPENDNEMKKIVLSNRAQSYLKMNKHKEAEFDANEALKIDPQHLKSLQRRGTARYYIGKLRDSQRDLMKSLQLESNSIVAGYLKKVNEKLEKIKFEAYEKMKRKCIFMNMEEEQQEGRLIKVNVVEINKDEQSQTDKAPAAAASQQTLQNGNDEANNESNQSLQNKSNTKVQTEDAKKKKKNKRKKKSVADFMENEEESKAYEEELSQLLPVETKKGPQSIIKQQEPTTQASTQSIAQKPEKKKKSVGFNMEQNTVKEFEKNSKIQETINDQDNDRSKQQQNIDDQIERDLAKKKTAPVKHIIDVKKIESLNRSEAVEKALKDNLEIPTTASQFERDYKSLQKNNNLEAKLGYLSRIDHQNLKKIFRSNLETDILIDIVKTFNSQQDYVRQKFEIYIIFYFSNSSENVFNFMNGLSQSDAFEMAVEFLMDGEKKSNYKYYHIILVINELFTSLEKNVEASKVANLKKKFKS</sequence>
<dbReference type="InterPro" id="IPR019734">
    <property type="entry name" value="TPR_rpt"/>
</dbReference>
<dbReference type="PANTHER" id="PTHR46423">
    <property type="entry name" value="RNA POLYMERASE II-ASSOCIATED PROTEIN 3"/>
    <property type="match status" value="1"/>
</dbReference>
<feature type="region of interest" description="Disordered" evidence="6">
    <location>
        <begin position="349"/>
        <end position="501"/>
    </location>
</feature>
<dbReference type="InterPro" id="IPR025986">
    <property type="entry name" value="RPAP3-like_C"/>
</dbReference>
<organism evidence="8 9">
    <name type="scientific">Stylonychia lemnae</name>
    <name type="common">Ciliate</name>
    <dbReference type="NCBI Taxonomy" id="5949"/>
    <lineage>
        <taxon>Eukaryota</taxon>
        <taxon>Sar</taxon>
        <taxon>Alveolata</taxon>
        <taxon>Ciliophora</taxon>
        <taxon>Intramacronucleata</taxon>
        <taxon>Spirotrichea</taxon>
        <taxon>Stichotrichia</taxon>
        <taxon>Sporadotrichida</taxon>
        <taxon>Oxytrichidae</taxon>
        <taxon>Stylonychinae</taxon>
        <taxon>Stylonychia</taxon>
    </lineage>
</organism>
<feature type="repeat" description="TPR" evidence="5">
    <location>
        <begin position="190"/>
        <end position="223"/>
    </location>
</feature>
<dbReference type="OrthoDB" id="290877at2759"/>
<dbReference type="InterPro" id="IPR051966">
    <property type="entry name" value="RPAP3"/>
</dbReference>
<dbReference type="PANTHER" id="PTHR46423:SF1">
    <property type="entry name" value="RNA POLYMERASE II-ASSOCIATED PROTEIN 3"/>
    <property type="match status" value="1"/>
</dbReference>
<feature type="repeat" description="TPR" evidence="5">
    <location>
        <begin position="229"/>
        <end position="262"/>
    </location>
</feature>
<dbReference type="SUPFAM" id="SSF48452">
    <property type="entry name" value="TPR-like"/>
    <property type="match status" value="1"/>
</dbReference>
<evidence type="ECO:0000256" key="1">
    <source>
        <dbReference type="ARBA" id="ARBA00022737"/>
    </source>
</evidence>
<dbReference type="PROSITE" id="PS50005">
    <property type="entry name" value="TPR"/>
    <property type="match status" value="2"/>
</dbReference>
<feature type="compositionally biased region" description="Polar residues" evidence="6">
    <location>
        <begin position="362"/>
        <end position="390"/>
    </location>
</feature>
<evidence type="ECO:0000256" key="5">
    <source>
        <dbReference type="PROSITE-ProRule" id="PRU00339"/>
    </source>
</evidence>
<comment type="similarity">
    <text evidence="3">Belongs to the RPAP3 family.</text>
</comment>
<accession>A0A078AJT4</accession>
<evidence type="ECO:0000313" key="8">
    <source>
        <dbReference type="EMBL" id="CDW81727.1"/>
    </source>
</evidence>
<name>A0A078AJT4_STYLE</name>
<keyword evidence="1" id="KW-0677">Repeat</keyword>
<evidence type="ECO:0000256" key="4">
    <source>
        <dbReference type="ARBA" id="ARBA00040133"/>
    </source>
</evidence>
<evidence type="ECO:0000313" key="9">
    <source>
        <dbReference type="Proteomes" id="UP000039865"/>
    </source>
</evidence>
<evidence type="ECO:0000259" key="7">
    <source>
        <dbReference type="Pfam" id="PF13877"/>
    </source>
</evidence>
<feature type="domain" description="RNA-polymerase II-associated protein 3-like C-terminal" evidence="7">
    <location>
        <begin position="547"/>
        <end position="652"/>
    </location>
</feature>
<dbReference type="OMA" id="RIASCDY"/>
<dbReference type="Proteomes" id="UP000039865">
    <property type="component" value="Unassembled WGS sequence"/>
</dbReference>
<proteinExistence type="inferred from homology"/>
<dbReference type="GO" id="GO:0101031">
    <property type="term" value="C:protein folding chaperone complex"/>
    <property type="evidence" value="ECO:0007669"/>
    <property type="project" value="TreeGrafter"/>
</dbReference>
<gene>
    <name evidence="8" type="primary">Contig16137.g17192</name>
    <name evidence="8" type="ORF">STYLEM_10751</name>
</gene>
<dbReference type="Pfam" id="PF00515">
    <property type="entry name" value="TPR_1"/>
    <property type="match status" value="1"/>
</dbReference>
<feature type="compositionally biased region" description="Polar residues" evidence="6">
    <location>
        <begin position="440"/>
        <end position="456"/>
    </location>
</feature>
<protein>
    <recommendedName>
        <fullName evidence="4">RNA polymerase II-associated protein 3</fullName>
    </recommendedName>
</protein>
<evidence type="ECO:0000256" key="3">
    <source>
        <dbReference type="ARBA" id="ARBA00038275"/>
    </source>
</evidence>